<keyword evidence="1" id="KW-0812">Transmembrane</keyword>
<evidence type="ECO:0000256" key="1">
    <source>
        <dbReference type="SAM" id="Phobius"/>
    </source>
</evidence>
<keyword evidence="1" id="KW-1133">Transmembrane helix</keyword>
<evidence type="ECO:0000313" key="3">
    <source>
        <dbReference type="Proteomes" id="UP000276506"/>
    </source>
</evidence>
<sequence>MAESQSGDKGPISRSIKIVSVALLILYLGKVYLRAPEYRYVEVCYLPHKVMHLVWVDVWGAFVPSDSASYLSHSRDTRRFFFTCTKHTAGWSWLRSFGSPK</sequence>
<organism evidence="2 3">
    <name type="scientific">Stutzerimonas xanthomarina</name>
    <dbReference type="NCBI Taxonomy" id="271420"/>
    <lineage>
        <taxon>Bacteria</taxon>
        <taxon>Pseudomonadati</taxon>
        <taxon>Pseudomonadota</taxon>
        <taxon>Gammaproteobacteria</taxon>
        <taxon>Pseudomonadales</taxon>
        <taxon>Pseudomonadaceae</taxon>
        <taxon>Stutzerimonas</taxon>
    </lineage>
</organism>
<dbReference type="AlphaFoldDB" id="A0A427DYM6"/>
<evidence type="ECO:0000313" key="2">
    <source>
        <dbReference type="EMBL" id="RRV08878.1"/>
    </source>
</evidence>
<dbReference type="EMBL" id="RHQL01000010">
    <property type="protein sequence ID" value="RRV08878.1"/>
    <property type="molecule type" value="Genomic_DNA"/>
</dbReference>
<reference evidence="2 3" key="1">
    <citation type="submission" date="2018-10" db="EMBL/GenBank/DDBJ databases">
        <title>Transmission dynamics of multidrug resistant bacteria on intensive care unit surfaces.</title>
        <authorList>
            <person name="D'Souza A.W."/>
            <person name="Potter R.F."/>
            <person name="Wallace M."/>
            <person name="Shupe A."/>
            <person name="Patel S."/>
            <person name="Sun S."/>
            <person name="Gul D."/>
            <person name="Kwon J.H."/>
            <person name="Andleeb S."/>
            <person name="Burnham C.-A.D."/>
            <person name="Dantas G."/>
        </authorList>
    </citation>
    <scope>NUCLEOTIDE SEQUENCE [LARGE SCALE GENOMIC DNA]</scope>
    <source>
        <strain evidence="2 3">PX_177</strain>
    </source>
</reference>
<proteinExistence type="predicted"/>
<feature type="transmembrane region" description="Helical" evidence="1">
    <location>
        <begin position="12"/>
        <end position="29"/>
    </location>
</feature>
<protein>
    <submittedName>
        <fullName evidence="2">Uncharacterized protein</fullName>
    </submittedName>
</protein>
<keyword evidence="1" id="KW-0472">Membrane</keyword>
<dbReference type="Proteomes" id="UP000276506">
    <property type="component" value="Unassembled WGS sequence"/>
</dbReference>
<name>A0A427DYM6_9GAMM</name>
<accession>A0A427DYM6</accession>
<gene>
    <name evidence="2" type="ORF">EGJ28_16575</name>
</gene>
<comment type="caution">
    <text evidence="2">The sequence shown here is derived from an EMBL/GenBank/DDBJ whole genome shotgun (WGS) entry which is preliminary data.</text>
</comment>